<evidence type="ECO:0000256" key="1">
    <source>
        <dbReference type="SAM" id="MobiDB-lite"/>
    </source>
</evidence>
<keyword evidence="2" id="KW-0472">Membrane</keyword>
<evidence type="ECO:0000256" key="2">
    <source>
        <dbReference type="SAM" id="Phobius"/>
    </source>
</evidence>
<feature type="region of interest" description="Disordered" evidence="1">
    <location>
        <begin position="39"/>
        <end position="134"/>
    </location>
</feature>
<keyword evidence="2" id="KW-1133">Transmembrane helix</keyword>
<evidence type="ECO:0000313" key="4">
    <source>
        <dbReference type="Proteomes" id="UP001049518"/>
    </source>
</evidence>
<dbReference type="RefSeq" id="WP_231329698.1">
    <property type="nucleotide sequence ID" value="NZ_CP059572.1"/>
</dbReference>
<keyword evidence="2" id="KW-0812">Transmembrane</keyword>
<dbReference type="EMBL" id="CP059572">
    <property type="protein sequence ID" value="QXJ24003.1"/>
    <property type="molecule type" value="Genomic_DNA"/>
</dbReference>
<dbReference type="Proteomes" id="UP001049518">
    <property type="component" value="Chromosome"/>
</dbReference>
<protein>
    <submittedName>
        <fullName evidence="3">Uncharacterized protein</fullName>
    </submittedName>
</protein>
<reference evidence="3" key="1">
    <citation type="submission" date="2020-07" db="EMBL/GenBank/DDBJ databases">
        <authorList>
            <person name="Tarantini F.S."/>
            <person name="Hong K.W."/>
            <person name="Chan K.G."/>
        </authorList>
    </citation>
    <scope>NUCLEOTIDE SEQUENCE</scope>
    <source>
        <strain evidence="3">32-07</strain>
    </source>
</reference>
<name>A0ABX8QZE9_9ACTN</name>
<organism evidence="3 4">
    <name type="scientific">Actinomadura graeca</name>
    <dbReference type="NCBI Taxonomy" id="2750812"/>
    <lineage>
        <taxon>Bacteria</taxon>
        <taxon>Bacillati</taxon>
        <taxon>Actinomycetota</taxon>
        <taxon>Actinomycetes</taxon>
        <taxon>Streptosporangiales</taxon>
        <taxon>Thermomonosporaceae</taxon>
        <taxon>Actinomadura</taxon>
    </lineage>
</organism>
<gene>
    <name evidence="3" type="ORF">AGRA3207_005246</name>
</gene>
<feature type="compositionally biased region" description="Basic residues" evidence="1">
    <location>
        <begin position="123"/>
        <end position="134"/>
    </location>
</feature>
<accession>A0ABX8QZE9</accession>
<feature type="compositionally biased region" description="Basic and acidic residues" evidence="1">
    <location>
        <begin position="80"/>
        <end position="122"/>
    </location>
</feature>
<sequence length="134" mass="14997">MLAEANKVGDPYLWVAGPIIVFLALALWLTLTLTASRKLRRPRKKDSGLPNRGAVTGGIIEGSPSQRNRRDAAPTAAEWEAARREAERLEAAALDPAHHEPADDEHDHADDEHRQDTSERSHSPKRHHSLPRRR</sequence>
<proteinExistence type="predicted"/>
<feature type="transmembrane region" description="Helical" evidence="2">
    <location>
        <begin position="12"/>
        <end position="35"/>
    </location>
</feature>
<evidence type="ECO:0000313" key="3">
    <source>
        <dbReference type="EMBL" id="QXJ24003.1"/>
    </source>
</evidence>
<keyword evidence="4" id="KW-1185">Reference proteome</keyword>